<dbReference type="EMBL" id="JACGEP010000034">
    <property type="protein sequence ID" value="MBN3052473.1"/>
    <property type="molecule type" value="Genomic_DNA"/>
</dbReference>
<protein>
    <submittedName>
        <fullName evidence="1">Uncharacterized protein</fullName>
    </submittedName>
</protein>
<dbReference type="NCBIfam" id="TIGR01643">
    <property type="entry name" value="YD_repeat_2x"/>
    <property type="match status" value="1"/>
</dbReference>
<sequence length="32" mass="3675">MTERSQRTCNLKYDGYSYKISITHNIGSIAHS</sequence>
<comment type="caution">
    <text evidence="1">The sequence shown here is derived from an EMBL/GenBank/DDBJ whole genome shotgun (WGS) entry which is preliminary data.</text>
</comment>
<gene>
    <name evidence="1" type="ORF">H4F45_13540</name>
</gene>
<proteinExistence type="predicted"/>
<accession>A0AAE2WFU0</accession>
<dbReference type="RefSeq" id="WP_180786322.1">
    <property type="nucleotide sequence ID" value="NZ_JACDSF010000031.1"/>
</dbReference>
<organism evidence="1 2">
    <name type="scientific">Pectobacterium brasiliense</name>
    <dbReference type="NCBI Taxonomy" id="180957"/>
    <lineage>
        <taxon>Bacteria</taxon>
        <taxon>Pseudomonadati</taxon>
        <taxon>Pseudomonadota</taxon>
        <taxon>Gammaproteobacteria</taxon>
        <taxon>Enterobacterales</taxon>
        <taxon>Pectobacteriaceae</taxon>
        <taxon>Pectobacterium</taxon>
    </lineage>
</organism>
<name>A0AAE2WFU0_9GAMM</name>
<dbReference type="AlphaFoldDB" id="A0AAE2WFU0"/>
<reference evidence="1" key="1">
    <citation type="submission" date="2020-07" db="EMBL/GenBank/DDBJ databases">
        <title>A pangenomic view of the genus Pectobacterium provides insights into genome organization, phylogeny, and virulence.</title>
        <authorList>
            <person name="Jonkheer E."/>
            <person name="Brankovics B."/>
            <person name="Houwers I."/>
            <person name="Van Der Wolf J."/>
            <person name="Bonants P."/>
            <person name="Vreeburg R."/>
            <person name="Bollema R."/>
            <person name="De Haan J."/>
            <person name="Berke L."/>
            <person name="De Ridder D."/>
            <person name="Smit S."/>
            <person name="Van Der Lee T.A.J."/>
        </authorList>
    </citation>
    <scope>NUCLEOTIDE SEQUENCE</scope>
    <source>
        <strain evidence="1">NAK:433</strain>
    </source>
</reference>
<dbReference type="Proteomes" id="UP000768524">
    <property type="component" value="Unassembled WGS sequence"/>
</dbReference>
<evidence type="ECO:0000313" key="1">
    <source>
        <dbReference type="EMBL" id="MBN3052473.1"/>
    </source>
</evidence>
<dbReference type="InterPro" id="IPR006530">
    <property type="entry name" value="YD"/>
</dbReference>
<evidence type="ECO:0000313" key="2">
    <source>
        <dbReference type="Proteomes" id="UP000768524"/>
    </source>
</evidence>